<feature type="binding site" evidence="10">
    <location>
        <begin position="99"/>
        <end position="109"/>
    </location>
    <ligand>
        <name>ATP</name>
        <dbReference type="ChEBI" id="CHEBI:30616"/>
    </ligand>
</feature>
<dbReference type="Proteomes" id="UP000619079">
    <property type="component" value="Unassembled WGS sequence"/>
</dbReference>
<dbReference type="GO" id="GO:0005524">
    <property type="term" value="F:ATP binding"/>
    <property type="evidence" value="ECO:0007669"/>
    <property type="project" value="UniProtKB-UniRule"/>
</dbReference>
<dbReference type="InterPro" id="IPR014721">
    <property type="entry name" value="Ribsml_uS5_D2-typ_fold_subgr"/>
</dbReference>
<sequence length="281" mass="28994">MTTAEAAPLEPGHSFAPAKINLTLHVTGQRADGYHTLDTLVAFADLGDMVTIAPACDLSLDVRGPFAGGVPTGAENLVLRAARLAGMETGAITLDKHLPPSSGIGGGSSDAAALLRALGRDRDLPPEAILTLGADVPMCLLARAAHVSGIGDVVCPVPDLPALPAVLVNPGVAVSTAQIFATLSERNNAPMTVRPDRPDVPTVLHWLAAQRNDLEQPAIAHAPVIAEALAALRDAGSALARMSGSGATCVGLFGDLDAAHKAERRLMARHPGWWVRTTLLT</sequence>
<feature type="domain" description="GHMP kinase C-terminal" evidence="12">
    <location>
        <begin position="210"/>
        <end position="266"/>
    </location>
</feature>
<dbReference type="NCBIfam" id="NF011202">
    <property type="entry name" value="PRK14608.1"/>
    <property type="match status" value="1"/>
</dbReference>
<dbReference type="SUPFAM" id="SSF54211">
    <property type="entry name" value="Ribosomal protein S5 domain 2-like"/>
    <property type="match status" value="1"/>
</dbReference>
<feature type="active site" evidence="10">
    <location>
        <position position="135"/>
    </location>
</feature>
<keyword evidence="4 10" id="KW-0808">Transferase</keyword>
<dbReference type="HAMAP" id="MF_00061">
    <property type="entry name" value="IspE"/>
    <property type="match status" value="1"/>
</dbReference>
<dbReference type="PANTHER" id="PTHR43527">
    <property type="entry name" value="4-DIPHOSPHOCYTIDYL-2-C-METHYL-D-ERYTHRITOL KINASE, CHLOROPLASTIC"/>
    <property type="match status" value="1"/>
</dbReference>
<dbReference type="PIRSF" id="PIRSF010376">
    <property type="entry name" value="IspE"/>
    <property type="match status" value="1"/>
</dbReference>
<dbReference type="Gene3D" id="3.30.70.890">
    <property type="entry name" value="GHMP kinase, C-terminal domain"/>
    <property type="match status" value="1"/>
</dbReference>
<dbReference type="Pfam" id="PF00288">
    <property type="entry name" value="GHMP_kinases_N"/>
    <property type="match status" value="1"/>
</dbReference>
<evidence type="ECO:0000259" key="12">
    <source>
        <dbReference type="Pfam" id="PF08544"/>
    </source>
</evidence>
<evidence type="ECO:0000256" key="2">
    <source>
        <dbReference type="ARBA" id="ARBA00012052"/>
    </source>
</evidence>
<accession>A0A8J7JEV8</accession>
<dbReference type="SUPFAM" id="SSF55060">
    <property type="entry name" value="GHMP Kinase, C-terminal domain"/>
    <property type="match status" value="1"/>
</dbReference>
<evidence type="ECO:0000256" key="6">
    <source>
        <dbReference type="ARBA" id="ARBA00022777"/>
    </source>
</evidence>
<name>A0A8J7JEV8_9RHOB</name>
<evidence type="ECO:0000256" key="9">
    <source>
        <dbReference type="ARBA" id="ARBA00032554"/>
    </source>
</evidence>
<dbReference type="NCBIfam" id="TIGR00154">
    <property type="entry name" value="ispE"/>
    <property type="match status" value="1"/>
</dbReference>
<dbReference type="EC" id="2.7.1.148" evidence="2 10"/>
<evidence type="ECO:0000313" key="13">
    <source>
        <dbReference type="EMBL" id="MBJ6373049.1"/>
    </source>
</evidence>
<dbReference type="RefSeq" id="WP_199025927.1">
    <property type="nucleotide sequence ID" value="NZ_JAELVR010000011.1"/>
</dbReference>
<dbReference type="GO" id="GO:0050515">
    <property type="term" value="F:4-(cytidine 5'-diphospho)-2-C-methyl-D-erythritol kinase activity"/>
    <property type="evidence" value="ECO:0007669"/>
    <property type="project" value="UniProtKB-UniRule"/>
</dbReference>
<comment type="similarity">
    <text evidence="1 10">Belongs to the GHMP kinase family. IspE subfamily.</text>
</comment>
<evidence type="ECO:0000256" key="5">
    <source>
        <dbReference type="ARBA" id="ARBA00022741"/>
    </source>
</evidence>
<evidence type="ECO:0000256" key="7">
    <source>
        <dbReference type="ARBA" id="ARBA00022840"/>
    </source>
</evidence>
<evidence type="ECO:0000256" key="10">
    <source>
        <dbReference type="HAMAP-Rule" id="MF_00061"/>
    </source>
</evidence>
<keyword evidence="7 10" id="KW-0067">ATP-binding</keyword>
<gene>
    <name evidence="10" type="primary">ispE</name>
    <name evidence="13" type="ORF">JF290_16095</name>
</gene>
<dbReference type="InterPro" id="IPR006204">
    <property type="entry name" value="GHMP_kinase_N_dom"/>
</dbReference>
<dbReference type="GO" id="GO:0019288">
    <property type="term" value="P:isopentenyl diphosphate biosynthetic process, methylerythritol 4-phosphate pathway"/>
    <property type="evidence" value="ECO:0007669"/>
    <property type="project" value="UniProtKB-UniRule"/>
</dbReference>
<dbReference type="InterPro" id="IPR004424">
    <property type="entry name" value="IspE"/>
</dbReference>
<dbReference type="InterPro" id="IPR013750">
    <property type="entry name" value="GHMP_kinase_C_dom"/>
</dbReference>
<dbReference type="GO" id="GO:0016114">
    <property type="term" value="P:terpenoid biosynthetic process"/>
    <property type="evidence" value="ECO:0007669"/>
    <property type="project" value="UniProtKB-UniRule"/>
</dbReference>
<evidence type="ECO:0000259" key="11">
    <source>
        <dbReference type="Pfam" id="PF00288"/>
    </source>
</evidence>
<keyword evidence="5 10" id="KW-0547">Nucleotide-binding</keyword>
<evidence type="ECO:0000256" key="3">
    <source>
        <dbReference type="ARBA" id="ARBA00017473"/>
    </source>
</evidence>
<protein>
    <recommendedName>
        <fullName evidence="3 10">4-diphosphocytidyl-2-C-methyl-D-erythritol kinase</fullName>
        <shortName evidence="10">CMK</shortName>
        <ecNumber evidence="2 10">2.7.1.148</ecNumber>
    </recommendedName>
    <alternativeName>
        <fullName evidence="9 10">4-(cytidine-5'-diphospho)-2-C-methyl-D-erythritol kinase</fullName>
    </alternativeName>
</protein>
<feature type="active site" evidence="10">
    <location>
        <position position="19"/>
    </location>
</feature>
<dbReference type="PANTHER" id="PTHR43527:SF2">
    <property type="entry name" value="4-DIPHOSPHOCYTIDYL-2-C-METHYL-D-ERYTHRITOL KINASE, CHLOROPLASTIC"/>
    <property type="match status" value="1"/>
</dbReference>
<evidence type="ECO:0000256" key="4">
    <source>
        <dbReference type="ARBA" id="ARBA00022679"/>
    </source>
</evidence>
<proteinExistence type="inferred from homology"/>
<dbReference type="Pfam" id="PF08544">
    <property type="entry name" value="GHMP_kinases_C"/>
    <property type="match status" value="1"/>
</dbReference>
<keyword evidence="6 10" id="KW-0418">Kinase</keyword>
<dbReference type="InterPro" id="IPR036554">
    <property type="entry name" value="GHMP_kinase_C_sf"/>
</dbReference>
<dbReference type="UniPathway" id="UPA00056">
    <property type="reaction ID" value="UER00094"/>
</dbReference>
<comment type="function">
    <text evidence="10">Catalyzes the phosphorylation of the position 2 hydroxy group of 4-diphosphocytidyl-2C-methyl-D-erythritol.</text>
</comment>
<organism evidence="13 14">
    <name type="scientific">Sedimentitalea arenosa</name>
    <dbReference type="NCBI Taxonomy" id="2798803"/>
    <lineage>
        <taxon>Bacteria</taxon>
        <taxon>Pseudomonadati</taxon>
        <taxon>Pseudomonadota</taxon>
        <taxon>Alphaproteobacteria</taxon>
        <taxon>Rhodobacterales</taxon>
        <taxon>Paracoccaceae</taxon>
        <taxon>Sedimentitalea</taxon>
    </lineage>
</organism>
<comment type="caution">
    <text evidence="13">The sequence shown here is derived from an EMBL/GenBank/DDBJ whole genome shotgun (WGS) entry which is preliminary data.</text>
</comment>
<comment type="pathway">
    <text evidence="10">Isoprenoid biosynthesis; isopentenyl diphosphate biosynthesis via DXP pathway; isopentenyl diphosphate from 1-deoxy-D-xylulose 5-phosphate: step 3/6.</text>
</comment>
<keyword evidence="14" id="KW-1185">Reference proteome</keyword>
<reference evidence="13" key="1">
    <citation type="submission" date="2020-12" db="EMBL/GenBank/DDBJ databases">
        <title>Sedimentitalea sp. nov., isolated from sand in Incheon.</title>
        <authorList>
            <person name="Kim W."/>
        </authorList>
    </citation>
    <scope>NUCLEOTIDE SEQUENCE</scope>
    <source>
        <strain evidence="13">CAU 1593</strain>
    </source>
</reference>
<comment type="catalytic activity">
    <reaction evidence="10">
        <text>4-CDP-2-C-methyl-D-erythritol + ATP = 4-CDP-2-C-methyl-D-erythritol 2-phosphate + ADP + H(+)</text>
        <dbReference type="Rhea" id="RHEA:18437"/>
        <dbReference type="ChEBI" id="CHEBI:15378"/>
        <dbReference type="ChEBI" id="CHEBI:30616"/>
        <dbReference type="ChEBI" id="CHEBI:57823"/>
        <dbReference type="ChEBI" id="CHEBI:57919"/>
        <dbReference type="ChEBI" id="CHEBI:456216"/>
        <dbReference type="EC" id="2.7.1.148"/>
    </reaction>
</comment>
<evidence type="ECO:0000256" key="1">
    <source>
        <dbReference type="ARBA" id="ARBA00009684"/>
    </source>
</evidence>
<dbReference type="InterPro" id="IPR020568">
    <property type="entry name" value="Ribosomal_Su5_D2-typ_SF"/>
</dbReference>
<evidence type="ECO:0000256" key="8">
    <source>
        <dbReference type="ARBA" id="ARBA00023229"/>
    </source>
</evidence>
<evidence type="ECO:0000313" key="14">
    <source>
        <dbReference type="Proteomes" id="UP000619079"/>
    </source>
</evidence>
<feature type="domain" description="GHMP kinase N-terminal" evidence="11">
    <location>
        <begin position="76"/>
        <end position="154"/>
    </location>
</feature>
<dbReference type="EMBL" id="JAELVR010000011">
    <property type="protein sequence ID" value="MBJ6373049.1"/>
    <property type="molecule type" value="Genomic_DNA"/>
</dbReference>
<dbReference type="AlphaFoldDB" id="A0A8J7JEV8"/>
<dbReference type="Gene3D" id="3.30.230.10">
    <property type="match status" value="1"/>
</dbReference>
<keyword evidence="8 10" id="KW-0414">Isoprene biosynthesis</keyword>